<name>A0A4P9ZWF4_9FUNG</name>
<dbReference type="Pfam" id="PF22633">
    <property type="entry name" value="F5_F8_type_C_2"/>
    <property type="match status" value="1"/>
</dbReference>
<feature type="non-terminal residue" evidence="1">
    <location>
        <position position="1"/>
    </location>
</feature>
<dbReference type="SUPFAM" id="SSF49785">
    <property type="entry name" value="Galactose-binding domain-like"/>
    <property type="match status" value="1"/>
</dbReference>
<protein>
    <submittedName>
        <fullName evidence="1">Galactose-binding domain-like protein</fullName>
    </submittedName>
</protein>
<dbReference type="Proteomes" id="UP000268162">
    <property type="component" value="Unassembled WGS sequence"/>
</dbReference>
<dbReference type="AlphaFoldDB" id="A0A4P9ZWF4"/>
<keyword evidence="2" id="KW-1185">Reference proteome</keyword>
<dbReference type="InterPro" id="IPR008979">
    <property type="entry name" value="Galactose-bd-like_sf"/>
</dbReference>
<organism evidence="1 2">
    <name type="scientific">Dimargaris cristalligena</name>
    <dbReference type="NCBI Taxonomy" id="215637"/>
    <lineage>
        <taxon>Eukaryota</taxon>
        <taxon>Fungi</taxon>
        <taxon>Fungi incertae sedis</taxon>
        <taxon>Zoopagomycota</taxon>
        <taxon>Kickxellomycotina</taxon>
        <taxon>Dimargaritomycetes</taxon>
        <taxon>Dimargaritales</taxon>
        <taxon>Dimargaritaceae</taxon>
        <taxon>Dimargaris</taxon>
    </lineage>
</organism>
<reference evidence="2" key="1">
    <citation type="journal article" date="2018" name="Nat. Microbiol.">
        <title>Leveraging single-cell genomics to expand the fungal tree of life.</title>
        <authorList>
            <person name="Ahrendt S.R."/>
            <person name="Quandt C.A."/>
            <person name="Ciobanu D."/>
            <person name="Clum A."/>
            <person name="Salamov A."/>
            <person name="Andreopoulos B."/>
            <person name="Cheng J.F."/>
            <person name="Woyke T."/>
            <person name="Pelin A."/>
            <person name="Henrissat B."/>
            <person name="Reynolds N.K."/>
            <person name="Benny G.L."/>
            <person name="Smith M.E."/>
            <person name="James T.Y."/>
            <person name="Grigoriev I.V."/>
        </authorList>
    </citation>
    <scope>NUCLEOTIDE SEQUENCE [LARGE SCALE GENOMIC DNA]</scope>
    <source>
        <strain evidence="2">RSA 468</strain>
    </source>
</reference>
<dbReference type="EMBL" id="ML002420">
    <property type="protein sequence ID" value="RKP37985.1"/>
    <property type="molecule type" value="Genomic_DNA"/>
</dbReference>
<gene>
    <name evidence="1" type="ORF">BJ085DRAFT_24370</name>
</gene>
<accession>A0A4P9ZWF4</accession>
<proteinExistence type="predicted"/>
<dbReference type="STRING" id="215637.A0A4P9ZWF4"/>
<dbReference type="Gene3D" id="2.60.120.260">
    <property type="entry name" value="Galactose-binding domain-like"/>
    <property type="match status" value="1"/>
</dbReference>
<evidence type="ECO:0000313" key="1">
    <source>
        <dbReference type="EMBL" id="RKP37985.1"/>
    </source>
</evidence>
<sequence>VSSVLNKDNRSYGKKHLFDGNEETCWNSEQGSPQSIVVQFSKPVRLDEIRIMFQGGFAGKHAQVWVASAAEETLRHHSNFYPDDNNTLQISSFFWLVEGVCAPVVERLKIIFPESTDFFGRITIYRLDIIGIEA</sequence>
<evidence type="ECO:0000313" key="2">
    <source>
        <dbReference type="Proteomes" id="UP000268162"/>
    </source>
</evidence>